<name>A0A6J6A7B5_9ZZZZ</name>
<sequence length="165" mass="18150">MTTSELDPSALPLPELRALRAGLQHEDDVVSYVRRLTQARLDLVRAETNRRTAGADVTDFSGELPSILGTHLTGGPARPPRPANDFSQHPMALELTALCNECGSTDLPSMSDEELAEYSTRLQAFEHDRSAARKDLFSRIDELSAELVRRYRDGEASVDGLLADD</sequence>
<dbReference type="AlphaFoldDB" id="A0A6J6A7B5"/>
<dbReference type="InterPro" id="IPR055209">
    <property type="entry name" value="RsiG-like_dom"/>
</dbReference>
<dbReference type="EMBL" id="CAFBMT010000030">
    <property type="protein sequence ID" value="CAB4955340.1"/>
    <property type="molecule type" value="Genomic_DNA"/>
</dbReference>
<reference evidence="3" key="1">
    <citation type="submission" date="2020-05" db="EMBL/GenBank/DDBJ databases">
        <authorList>
            <person name="Chiriac C."/>
            <person name="Salcher M."/>
            <person name="Ghai R."/>
            <person name="Kavagutti S V."/>
        </authorList>
    </citation>
    <scope>NUCLEOTIDE SEQUENCE</scope>
</reference>
<evidence type="ECO:0000259" key="2">
    <source>
        <dbReference type="Pfam" id="PF22802"/>
    </source>
</evidence>
<feature type="domain" description="RsiG-like" evidence="2">
    <location>
        <begin position="105"/>
        <end position="161"/>
    </location>
</feature>
<proteinExistence type="predicted"/>
<dbReference type="EMBL" id="CAFBIY010000014">
    <property type="protein sequence ID" value="CAB4847142.1"/>
    <property type="molecule type" value="Genomic_DNA"/>
</dbReference>
<protein>
    <submittedName>
        <fullName evidence="3">Unannotated protein</fullName>
    </submittedName>
</protein>
<dbReference type="EMBL" id="CAFAAV010000015">
    <property type="protein sequence ID" value="CAB4804727.1"/>
    <property type="molecule type" value="Genomic_DNA"/>
</dbReference>
<evidence type="ECO:0000313" key="4">
    <source>
        <dbReference type="EMBL" id="CAB4742514.1"/>
    </source>
</evidence>
<evidence type="ECO:0000313" key="5">
    <source>
        <dbReference type="EMBL" id="CAB4804727.1"/>
    </source>
</evidence>
<dbReference type="CDD" id="cd21107">
    <property type="entry name" value="RsiG"/>
    <property type="match status" value="1"/>
</dbReference>
<evidence type="ECO:0000313" key="8">
    <source>
        <dbReference type="EMBL" id="CAB4979594.1"/>
    </source>
</evidence>
<accession>A0A6J6A7B5</accession>
<evidence type="ECO:0000256" key="1">
    <source>
        <dbReference type="SAM" id="MobiDB-lite"/>
    </source>
</evidence>
<dbReference type="EMBL" id="CAEZYF010000027">
    <property type="protein sequence ID" value="CAB4742514.1"/>
    <property type="molecule type" value="Genomic_DNA"/>
</dbReference>
<dbReference type="EMBL" id="CAFBOL010000012">
    <property type="protein sequence ID" value="CAB4979594.1"/>
    <property type="molecule type" value="Genomic_DNA"/>
</dbReference>
<organism evidence="3">
    <name type="scientific">freshwater metagenome</name>
    <dbReference type="NCBI Taxonomy" id="449393"/>
    <lineage>
        <taxon>unclassified sequences</taxon>
        <taxon>metagenomes</taxon>
        <taxon>ecological metagenomes</taxon>
    </lineage>
</organism>
<feature type="domain" description="RsiG-like" evidence="2">
    <location>
        <begin position="6"/>
        <end position="66"/>
    </location>
</feature>
<dbReference type="InterPro" id="IPR049575">
    <property type="entry name" value="RsiG-like"/>
</dbReference>
<gene>
    <name evidence="4" type="ORF">UFOPK2656_03000</name>
    <name evidence="5" type="ORF">UFOPK3099_00340</name>
    <name evidence="6" type="ORF">UFOPK3267_00419</name>
    <name evidence="7" type="ORF">UFOPK3651_03133</name>
    <name evidence="8" type="ORF">UFOPK3931_00716</name>
    <name evidence="3" type="ORF">UFOPK4189_02802</name>
</gene>
<feature type="region of interest" description="Disordered" evidence="1">
    <location>
        <begin position="68"/>
        <end position="87"/>
    </location>
</feature>
<evidence type="ECO:0000313" key="3">
    <source>
        <dbReference type="EMBL" id="CAB4365044.1"/>
    </source>
</evidence>
<evidence type="ECO:0000313" key="6">
    <source>
        <dbReference type="EMBL" id="CAB4847142.1"/>
    </source>
</evidence>
<dbReference type="Pfam" id="PF22802">
    <property type="entry name" value="RsiG"/>
    <property type="match status" value="2"/>
</dbReference>
<dbReference type="EMBL" id="CAESGF010000023">
    <property type="protein sequence ID" value="CAB4365044.1"/>
    <property type="molecule type" value="Genomic_DNA"/>
</dbReference>
<evidence type="ECO:0000313" key="7">
    <source>
        <dbReference type="EMBL" id="CAB4955340.1"/>
    </source>
</evidence>